<feature type="transmembrane region" description="Helical" evidence="1">
    <location>
        <begin position="53"/>
        <end position="75"/>
    </location>
</feature>
<organism evidence="2">
    <name type="scientific">uncultured Prevotella sp</name>
    <dbReference type="NCBI Taxonomy" id="159272"/>
    <lineage>
        <taxon>Bacteria</taxon>
        <taxon>Pseudomonadati</taxon>
        <taxon>Bacteroidota</taxon>
        <taxon>Bacteroidia</taxon>
        <taxon>Bacteroidales</taxon>
        <taxon>Prevotellaceae</taxon>
        <taxon>Prevotella</taxon>
        <taxon>environmental samples</taxon>
    </lineage>
</organism>
<keyword evidence="1" id="KW-0812">Transmembrane</keyword>
<protein>
    <submittedName>
        <fullName evidence="2">Uncharacterized protein</fullName>
    </submittedName>
</protein>
<sequence>MTVMSIGDTAMSVMRGIAAVSFALGTVAFAVMQMLQVYEGNDITILRLRRIMLFGNVCMILSGLLMLEQTFRIVYPLFATSIEGYNNYYHYVHNNWGVFLLISCILELYVVFRLSTEIKKEA</sequence>
<evidence type="ECO:0000313" key="2">
    <source>
        <dbReference type="EMBL" id="QIM10232.1"/>
    </source>
</evidence>
<keyword evidence="1" id="KW-1133">Transmembrane helix</keyword>
<feature type="transmembrane region" description="Helical" evidence="1">
    <location>
        <begin position="12"/>
        <end position="32"/>
    </location>
</feature>
<proteinExistence type="predicted"/>
<dbReference type="EMBL" id="MN990733">
    <property type="protein sequence ID" value="QIM10232.1"/>
    <property type="molecule type" value="Genomic_DNA"/>
</dbReference>
<reference evidence="2" key="1">
    <citation type="journal article" date="2020" name="J. ISSAAS">
        <title>Lactobacilli and other gastrointestinal microbiota of Peromyscus leucopus, reservoir host for agents of Lyme disease and other zoonoses in North America.</title>
        <authorList>
            <person name="Milovic A."/>
            <person name="Bassam K."/>
            <person name="Shao H."/>
            <person name="Chatzistamou I."/>
            <person name="Tufts D.M."/>
            <person name="Diuk-Wasser M."/>
            <person name="Barbour A.G."/>
        </authorList>
    </citation>
    <scope>NUCLEOTIDE SEQUENCE</scope>
    <source>
        <strain evidence="2">LL70</strain>
    </source>
</reference>
<dbReference type="AlphaFoldDB" id="A0A6G8F217"/>
<accession>A0A6G8F217</accession>
<gene>
    <name evidence="2" type="ORF">Prevot485_3310</name>
</gene>
<evidence type="ECO:0000256" key="1">
    <source>
        <dbReference type="SAM" id="Phobius"/>
    </source>
</evidence>
<keyword evidence="1" id="KW-0472">Membrane</keyword>
<name>A0A6G8F217_9BACT</name>
<feature type="transmembrane region" description="Helical" evidence="1">
    <location>
        <begin position="95"/>
        <end position="112"/>
    </location>
</feature>